<sequence>MTVYLNAMAQGVLWGLMGLGMYITFRILNFADLTSEASFTTGAVVAVSLMTKGYSPLVACVAALIAGMLAGLLTGMLMVFFEIPPILASIISLTGLYSINLRILGSGNESLRRISTIFDYLTELSDQLIVRYFIIGIAISTLFIGSLYYFFLTDRGQALIATGDNELMAKSLGIPVSKMKLLGLMMANGLIGLSGALIAQDNGFADITMGTGTVVIALSSIVLSEVLFPQLTLLKRFMTIFIGAIIYRLLLVSVLQLGFSTNDFRLISAFFLALFLALPVLKRKLMGSRTVNEVK</sequence>
<feature type="transmembrane region" description="Helical" evidence="6">
    <location>
        <begin position="205"/>
        <end position="228"/>
    </location>
</feature>
<feature type="transmembrane region" description="Helical" evidence="6">
    <location>
        <begin position="54"/>
        <end position="79"/>
    </location>
</feature>
<feature type="transmembrane region" description="Helical" evidence="6">
    <location>
        <begin position="129"/>
        <end position="151"/>
    </location>
</feature>
<name>A0A1G8J3G6_9LACT</name>
<organism evidence="7 8">
    <name type="scientific">Dolosicoccus paucivorans</name>
    <dbReference type="NCBI Taxonomy" id="84521"/>
    <lineage>
        <taxon>Bacteria</taxon>
        <taxon>Bacillati</taxon>
        <taxon>Bacillota</taxon>
        <taxon>Bacilli</taxon>
        <taxon>Lactobacillales</taxon>
        <taxon>Aerococcaceae</taxon>
        <taxon>Dolosicoccus</taxon>
    </lineage>
</organism>
<comment type="subcellular location">
    <subcellularLocation>
        <location evidence="1">Cell membrane</location>
        <topology evidence="1">Multi-pass membrane protein</topology>
    </subcellularLocation>
</comment>
<gene>
    <name evidence="7" type="ORF">CJ205_00975</name>
</gene>
<keyword evidence="8" id="KW-1185">Reference proteome</keyword>
<comment type="caution">
    <text evidence="7">The sequence shown here is derived from an EMBL/GenBank/DDBJ whole genome shotgun (WGS) entry which is preliminary data.</text>
</comment>
<keyword evidence="4 6" id="KW-1133">Transmembrane helix</keyword>
<dbReference type="RefSeq" id="WP_092083980.1">
    <property type="nucleotide sequence ID" value="NZ_FNEL01000003.1"/>
</dbReference>
<dbReference type="OrthoDB" id="9778389at2"/>
<dbReference type="GO" id="GO:0022857">
    <property type="term" value="F:transmembrane transporter activity"/>
    <property type="evidence" value="ECO:0007669"/>
    <property type="project" value="InterPro"/>
</dbReference>
<evidence type="ECO:0000256" key="5">
    <source>
        <dbReference type="ARBA" id="ARBA00023136"/>
    </source>
</evidence>
<feature type="transmembrane region" description="Helical" evidence="6">
    <location>
        <begin position="86"/>
        <end position="105"/>
    </location>
</feature>
<proteinExistence type="predicted"/>
<dbReference type="InterPro" id="IPR001851">
    <property type="entry name" value="ABC_transp_permease"/>
</dbReference>
<evidence type="ECO:0000313" key="7">
    <source>
        <dbReference type="EMBL" id="PMC59068.1"/>
    </source>
</evidence>
<evidence type="ECO:0000256" key="2">
    <source>
        <dbReference type="ARBA" id="ARBA00022475"/>
    </source>
</evidence>
<keyword evidence="3 6" id="KW-0812">Transmembrane</keyword>
<evidence type="ECO:0000256" key="1">
    <source>
        <dbReference type="ARBA" id="ARBA00004651"/>
    </source>
</evidence>
<evidence type="ECO:0000256" key="3">
    <source>
        <dbReference type="ARBA" id="ARBA00022692"/>
    </source>
</evidence>
<feature type="transmembrane region" description="Helical" evidence="6">
    <location>
        <begin position="12"/>
        <end position="31"/>
    </location>
</feature>
<dbReference type="Proteomes" id="UP000235682">
    <property type="component" value="Unassembled WGS sequence"/>
</dbReference>
<evidence type="ECO:0000313" key="8">
    <source>
        <dbReference type="Proteomes" id="UP000235682"/>
    </source>
</evidence>
<feature type="transmembrane region" description="Helical" evidence="6">
    <location>
        <begin position="181"/>
        <end position="199"/>
    </location>
</feature>
<accession>A0A1G8J3G6</accession>
<protein>
    <submittedName>
        <fullName evidence="7">Branched-chain amino acid ABC transporter permease</fullName>
    </submittedName>
</protein>
<dbReference type="STRING" id="84521.SAMN04487994_100327"/>
<evidence type="ECO:0000256" key="6">
    <source>
        <dbReference type="SAM" id="Phobius"/>
    </source>
</evidence>
<dbReference type="CDD" id="cd06574">
    <property type="entry name" value="TM_PBP1_branched-chain-AA_like"/>
    <property type="match status" value="1"/>
</dbReference>
<keyword evidence="5 6" id="KW-0472">Membrane</keyword>
<keyword evidence="2" id="KW-1003">Cell membrane</keyword>
<dbReference type="GO" id="GO:0005886">
    <property type="term" value="C:plasma membrane"/>
    <property type="evidence" value="ECO:0007669"/>
    <property type="project" value="UniProtKB-SubCell"/>
</dbReference>
<evidence type="ECO:0000256" key="4">
    <source>
        <dbReference type="ARBA" id="ARBA00022989"/>
    </source>
</evidence>
<dbReference type="EMBL" id="PNHE01000002">
    <property type="protein sequence ID" value="PMC59068.1"/>
    <property type="molecule type" value="Genomic_DNA"/>
</dbReference>
<reference evidence="7 8" key="1">
    <citation type="submission" date="2017-09" db="EMBL/GenBank/DDBJ databases">
        <title>Bacterial strain isolated from the female urinary microbiota.</title>
        <authorList>
            <person name="Thomas-White K."/>
            <person name="Kumar N."/>
            <person name="Forster S."/>
            <person name="Putonti C."/>
            <person name="Lawley T."/>
            <person name="Wolfe A.J."/>
        </authorList>
    </citation>
    <scope>NUCLEOTIDE SEQUENCE [LARGE SCALE GENOMIC DNA]</scope>
    <source>
        <strain evidence="7 8">UMB0852</strain>
    </source>
</reference>
<feature type="transmembrane region" description="Helical" evidence="6">
    <location>
        <begin position="240"/>
        <end position="258"/>
    </location>
</feature>
<dbReference type="AlphaFoldDB" id="A0A1G8J3G6"/>
<feature type="transmembrane region" description="Helical" evidence="6">
    <location>
        <begin position="264"/>
        <end position="281"/>
    </location>
</feature>
<dbReference type="PANTHER" id="PTHR32196:SF69">
    <property type="entry name" value="BRANCHED-CHAIN AMINO ACID TRANSPORT SYSTEM, PERMEASE PROTEIN"/>
    <property type="match status" value="1"/>
</dbReference>
<dbReference type="PANTHER" id="PTHR32196">
    <property type="entry name" value="ABC TRANSPORTER PERMEASE PROTEIN YPHD-RELATED-RELATED"/>
    <property type="match status" value="1"/>
</dbReference>
<dbReference type="Pfam" id="PF02653">
    <property type="entry name" value="BPD_transp_2"/>
    <property type="match status" value="1"/>
</dbReference>